<dbReference type="EMBL" id="SNRW01000068">
    <property type="protein sequence ID" value="KAA6403725.1"/>
    <property type="molecule type" value="Genomic_DNA"/>
</dbReference>
<proteinExistence type="predicted"/>
<sequence>MILEHGLSRIVSLDSLQRYYRFPAHLQRTQLHASMIRTRIFTRNRKRSANEQKGSFLNLRVATTAQDPLDITVYIQEGASAKDKEFQPRIHADLLEKDHHEEKSIIFDITTINTATEMVNFGKKWPKQWEFTDLFSLTWIRQNLEIHGGGKQNKIGGDTGICCLLRNQLKYSQMKCHTHMLTAPELFHLRRVR</sequence>
<dbReference type="Proteomes" id="UP000324800">
    <property type="component" value="Unassembled WGS sequence"/>
</dbReference>
<name>A0A5J4XB44_9EUKA</name>
<evidence type="ECO:0000313" key="1">
    <source>
        <dbReference type="EMBL" id="KAA6403725.1"/>
    </source>
</evidence>
<reference evidence="1 2" key="1">
    <citation type="submission" date="2019-03" db="EMBL/GenBank/DDBJ databases">
        <title>Single cell metagenomics reveals metabolic interactions within the superorganism composed of flagellate Streblomastix strix and complex community of Bacteroidetes bacteria on its surface.</title>
        <authorList>
            <person name="Treitli S.C."/>
            <person name="Kolisko M."/>
            <person name="Husnik F."/>
            <person name="Keeling P."/>
            <person name="Hampl V."/>
        </authorList>
    </citation>
    <scope>NUCLEOTIDE SEQUENCE [LARGE SCALE GENOMIC DNA]</scope>
    <source>
        <strain evidence="1">ST1C</strain>
    </source>
</reference>
<comment type="caution">
    <text evidence="1">The sequence shown here is derived from an EMBL/GenBank/DDBJ whole genome shotgun (WGS) entry which is preliminary data.</text>
</comment>
<protein>
    <submittedName>
        <fullName evidence="1">Uncharacterized protein</fullName>
    </submittedName>
</protein>
<evidence type="ECO:0000313" key="2">
    <source>
        <dbReference type="Proteomes" id="UP000324800"/>
    </source>
</evidence>
<dbReference type="AlphaFoldDB" id="A0A5J4XB44"/>
<organism evidence="1 2">
    <name type="scientific">Streblomastix strix</name>
    <dbReference type="NCBI Taxonomy" id="222440"/>
    <lineage>
        <taxon>Eukaryota</taxon>
        <taxon>Metamonada</taxon>
        <taxon>Preaxostyla</taxon>
        <taxon>Oxymonadida</taxon>
        <taxon>Streblomastigidae</taxon>
        <taxon>Streblomastix</taxon>
    </lineage>
</organism>
<gene>
    <name evidence="1" type="ORF">EZS28_000744</name>
</gene>
<accession>A0A5J4XB44</accession>